<feature type="transmembrane region" description="Helical" evidence="10">
    <location>
        <begin position="57"/>
        <end position="82"/>
    </location>
</feature>
<evidence type="ECO:0000256" key="7">
    <source>
        <dbReference type="ARBA" id="ARBA00023136"/>
    </source>
</evidence>
<evidence type="ECO:0000256" key="2">
    <source>
        <dbReference type="ARBA" id="ARBA00022475"/>
    </source>
</evidence>
<evidence type="ECO:0000259" key="12">
    <source>
        <dbReference type="PROSITE" id="PS51846"/>
    </source>
</evidence>
<evidence type="ECO:0008006" key="15">
    <source>
        <dbReference type="Google" id="ProtNLM"/>
    </source>
</evidence>
<comment type="subcellular location">
    <subcellularLocation>
        <location evidence="1">Cell membrane</location>
        <topology evidence="1">Multi-pass membrane protein</topology>
    </subcellularLocation>
</comment>
<dbReference type="InterPro" id="IPR051676">
    <property type="entry name" value="UPF0053_domain"/>
</dbReference>
<reference evidence="13 14" key="1">
    <citation type="journal article" date="2015" name="Nature">
        <title>rRNA introns, odd ribosomes, and small enigmatic genomes across a large radiation of phyla.</title>
        <authorList>
            <person name="Brown C.T."/>
            <person name="Hug L.A."/>
            <person name="Thomas B.C."/>
            <person name="Sharon I."/>
            <person name="Castelle C.J."/>
            <person name="Singh A."/>
            <person name="Wilkins M.J."/>
            <person name="Williams K.H."/>
            <person name="Banfield J.F."/>
        </authorList>
    </citation>
    <scope>NUCLEOTIDE SEQUENCE [LARGE SCALE GENOMIC DNA]</scope>
</reference>
<dbReference type="InterPro" id="IPR046342">
    <property type="entry name" value="CBS_dom_sf"/>
</dbReference>
<dbReference type="InterPro" id="IPR036318">
    <property type="entry name" value="FAD-bd_PCMH-like_sf"/>
</dbReference>
<dbReference type="AlphaFoldDB" id="A0A0G1U5Z2"/>
<dbReference type="PANTHER" id="PTHR43099:SF2">
    <property type="entry name" value="UPF0053 PROTEIN YRKA"/>
    <property type="match status" value="1"/>
</dbReference>
<name>A0A0G1U5Z2_9BACT</name>
<evidence type="ECO:0000256" key="4">
    <source>
        <dbReference type="ARBA" id="ARBA00022737"/>
    </source>
</evidence>
<dbReference type="InterPro" id="IPR002550">
    <property type="entry name" value="CNNM"/>
</dbReference>
<dbReference type="Gene3D" id="3.10.580.10">
    <property type="entry name" value="CBS-domain"/>
    <property type="match status" value="1"/>
</dbReference>
<dbReference type="InterPro" id="IPR016169">
    <property type="entry name" value="FAD-bd_PCMH_sub2"/>
</dbReference>
<dbReference type="Pfam" id="PF00571">
    <property type="entry name" value="CBS"/>
    <property type="match status" value="1"/>
</dbReference>
<dbReference type="Pfam" id="PF01595">
    <property type="entry name" value="CNNM"/>
    <property type="match status" value="1"/>
</dbReference>
<dbReference type="Pfam" id="PF03471">
    <property type="entry name" value="CorC_HlyC"/>
    <property type="match status" value="1"/>
</dbReference>
<keyword evidence="5 9" id="KW-1133">Transmembrane helix</keyword>
<dbReference type="CDD" id="cd04590">
    <property type="entry name" value="CBS_pair_CorC_HlyC_assoc"/>
    <property type="match status" value="1"/>
</dbReference>
<keyword evidence="4" id="KW-0677">Repeat</keyword>
<dbReference type="InterPro" id="IPR000644">
    <property type="entry name" value="CBS_dom"/>
</dbReference>
<dbReference type="EMBL" id="LCPC01000010">
    <property type="protein sequence ID" value="KKU89506.1"/>
    <property type="molecule type" value="Genomic_DNA"/>
</dbReference>
<evidence type="ECO:0000256" key="3">
    <source>
        <dbReference type="ARBA" id="ARBA00022692"/>
    </source>
</evidence>
<dbReference type="SUPFAM" id="SSF54631">
    <property type="entry name" value="CBS-domain pair"/>
    <property type="match status" value="1"/>
</dbReference>
<evidence type="ECO:0000256" key="8">
    <source>
        <dbReference type="PROSITE-ProRule" id="PRU00703"/>
    </source>
</evidence>
<gene>
    <name evidence="13" type="ORF">UY20_C0010G0005</name>
</gene>
<sequence>MAYEIFVVFILTLLNGFFSMSEIALVTVRKTRISALVKKGNKRAQAVQLLQKNPENLFATIQIGISVITIAASAFAGASIAADLAMALGQSGIDFIVNHASTLSFVIVVALVSYINITIGELIPKSMGLRYAEPIALVAAYPIWGLSKISGWLIKALNVSSNLFLKLFGDSTTFMESRLSEEEIRSLISEGTKAGTIHPMEHNLIENVFNLSDTSVDKIMVPRAGITAFDIADPGELIVQKAVESGYSRIPIYQGDLNNVIGILYTKKLLPELRKARPDIQLTEFLVPPYFVPNSMKTSEVLKRLQHKKAHIALVTNEHGEVEGMVTLEDVLEEIVGDIADETDEMDKRIKEDSMGFTVTGSTSIVDFNKYFKADLPEHEDFNTMAGFILEQLGRFPKPGDVIKFGKMKFTVKEATLRTINSLTVERLQ</sequence>
<evidence type="ECO:0000256" key="10">
    <source>
        <dbReference type="SAM" id="Phobius"/>
    </source>
</evidence>
<evidence type="ECO:0000256" key="5">
    <source>
        <dbReference type="ARBA" id="ARBA00022989"/>
    </source>
</evidence>
<keyword evidence="3 9" id="KW-0812">Transmembrane</keyword>
<dbReference type="Gene3D" id="3.30.465.10">
    <property type="match status" value="1"/>
</dbReference>
<feature type="transmembrane region" description="Helical" evidence="10">
    <location>
        <begin position="6"/>
        <end position="28"/>
    </location>
</feature>
<evidence type="ECO:0000313" key="14">
    <source>
        <dbReference type="Proteomes" id="UP000034403"/>
    </source>
</evidence>
<dbReference type="GO" id="GO:0050660">
    <property type="term" value="F:flavin adenine dinucleotide binding"/>
    <property type="evidence" value="ECO:0007669"/>
    <property type="project" value="InterPro"/>
</dbReference>
<dbReference type="Proteomes" id="UP000034403">
    <property type="component" value="Unassembled WGS sequence"/>
</dbReference>
<evidence type="ECO:0000259" key="11">
    <source>
        <dbReference type="PROSITE" id="PS51371"/>
    </source>
</evidence>
<protein>
    <recommendedName>
        <fullName evidence="15">Hemolysin</fullName>
    </recommendedName>
</protein>
<dbReference type="SUPFAM" id="SSF56176">
    <property type="entry name" value="FAD-binding/transporter-associated domain-like"/>
    <property type="match status" value="1"/>
</dbReference>
<dbReference type="GO" id="GO:0005886">
    <property type="term" value="C:plasma membrane"/>
    <property type="evidence" value="ECO:0007669"/>
    <property type="project" value="UniProtKB-SubCell"/>
</dbReference>
<feature type="domain" description="CNNM transmembrane" evidence="12">
    <location>
        <begin position="1"/>
        <end position="201"/>
    </location>
</feature>
<organism evidence="13 14">
    <name type="scientific">Candidatus Yanofskybacteria bacterium GW2011_GWA1_48_10</name>
    <dbReference type="NCBI Taxonomy" id="1619022"/>
    <lineage>
        <taxon>Bacteria</taxon>
        <taxon>Candidatus Yanofskyibacteriota</taxon>
    </lineage>
</organism>
<evidence type="ECO:0000256" key="6">
    <source>
        <dbReference type="ARBA" id="ARBA00023122"/>
    </source>
</evidence>
<feature type="transmembrane region" description="Helical" evidence="10">
    <location>
        <begin position="102"/>
        <end position="123"/>
    </location>
</feature>
<feature type="domain" description="CBS" evidence="11">
    <location>
        <begin position="282"/>
        <end position="345"/>
    </location>
</feature>
<dbReference type="PROSITE" id="PS51371">
    <property type="entry name" value="CBS"/>
    <property type="match status" value="1"/>
</dbReference>
<dbReference type="InterPro" id="IPR044751">
    <property type="entry name" value="Ion_transp-like_CBS"/>
</dbReference>
<keyword evidence="2" id="KW-1003">Cell membrane</keyword>
<dbReference type="SMART" id="SM01091">
    <property type="entry name" value="CorC_HlyC"/>
    <property type="match status" value="1"/>
</dbReference>
<dbReference type="PROSITE" id="PS51846">
    <property type="entry name" value="CNNM"/>
    <property type="match status" value="1"/>
</dbReference>
<dbReference type="PANTHER" id="PTHR43099">
    <property type="entry name" value="UPF0053 PROTEIN YRKA"/>
    <property type="match status" value="1"/>
</dbReference>
<comment type="caution">
    <text evidence="13">The sequence shown here is derived from an EMBL/GenBank/DDBJ whole genome shotgun (WGS) entry which is preliminary data.</text>
</comment>
<evidence type="ECO:0000256" key="9">
    <source>
        <dbReference type="PROSITE-ProRule" id="PRU01193"/>
    </source>
</evidence>
<keyword evidence="7 9" id="KW-0472">Membrane</keyword>
<evidence type="ECO:0000313" key="13">
    <source>
        <dbReference type="EMBL" id="KKU89506.1"/>
    </source>
</evidence>
<dbReference type="FunFam" id="3.10.580.10:FF:000002">
    <property type="entry name" value="Magnesium/cobalt efflux protein CorC"/>
    <property type="match status" value="1"/>
</dbReference>
<evidence type="ECO:0000256" key="1">
    <source>
        <dbReference type="ARBA" id="ARBA00004651"/>
    </source>
</evidence>
<accession>A0A0G1U5Z2</accession>
<keyword evidence="6 8" id="KW-0129">CBS domain</keyword>
<proteinExistence type="predicted"/>
<dbReference type="InterPro" id="IPR005170">
    <property type="entry name" value="Transptr-assoc_dom"/>
</dbReference>